<dbReference type="Pfam" id="PF01135">
    <property type="entry name" value="PCMT"/>
    <property type="match status" value="1"/>
</dbReference>
<dbReference type="EMBL" id="PCXL01000011">
    <property type="protein sequence ID" value="PIR38368.1"/>
    <property type="molecule type" value="Genomic_DNA"/>
</dbReference>
<dbReference type="EC" id="2.1.1.77" evidence="3"/>
<evidence type="ECO:0000256" key="3">
    <source>
        <dbReference type="ARBA" id="ARBA00011890"/>
    </source>
</evidence>
<evidence type="ECO:0000256" key="7">
    <source>
        <dbReference type="ARBA" id="ARBA00022679"/>
    </source>
</evidence>
<evidence type="ECO:0000256" key="6">
    <source>
        <dbReference type="ARBA" id="ARBA00022603"/>
    </source>
</evidence>
<dbReference type="AlphaFoldDB" id="A0A2H0QVS9"/>
<evidence type="ECO:0000256" key="8">
    <source>
        <dbReference type="ARBA" id="ARBA00022691"/>
    </source>
</evidence>
<evidence type="ECO:0000256" key="9">
    <source>
        <dbReference type="ARBA" id="ARBA00030757"/>
    </source>
</evidence>
<dbReference type="SUPFAM" id="SSF53335">
    <property type="entry name" value="S-adenosyl-L-methionine-dependent methyltransferases"/>
    <property type="match status" value="1"/>
</dbReference>
<comment type="similarity">
    <text evidence="2">Belongs to the methyltransferase superfamily. L-isoaspartyl/D-aspartyl protein methyltransferase family.</text>
</comment>
<name>A0A2H0QVS9_9BACT</name>
<evidence type="ECO:0000313" key="13">
    <source>
        <dbReference type="Proteomes" id="UP000231333"/>
    </source>
</evidence>
<accession>A0A2H0QVS9</accession>
<protein>
    <recommendedName>
        <fullName evidence="4">Protein-L-isoaspartate O-methyltransferase</fullName>
        <ecNumber evidence="3">2.1.1.77</ecNumber>
    </recommendedName>
    <alternativeName>
        <fullName evidence="11">L-isoaspartyl protein carboxyl methyltransferase</fullName>
    </alternativeName>
    <alternativeName>
        <fullName evidence="9">Protein L-isoaspartyl methyltransferase</fullName>
    </alternativeName>
    <alternativeName>
        <fullName evidence="10">Protein-beta-aspartate methyltransferase</fullName>
    </alternativeName>
</protein>
<proteinExistence type="inferred from homology"/>
<dbReference type="GO" id="GO:0032259">
    <property type="term" value="P:methylation"/>
    <property type="evidence" value="ECO:0007669"/>
    <property type="project" value="UniProtKB-KW"/>
</dbReference>
<dbReference type="CDD" id="cd02440">
    <property type="entry name" value="AdoMet_MTases"/>
    <property type="match status" value="1"/>
</dbReference>
<evidence type="ECO:0000256" key="5">
    <source>
        <dbReference type="ARBA" id="ARBA00022490"/>
    </source>
</evidence>
<sequence length="210" mass="23191">MEEDFASKKKLIDRLEHSSGVLKNPRIKEAFETVDRADFVFGDYKIEAYEDYALPMTEGSTISQPTIVAFMLELLDLQSGESVLEVGSGSGFVLALMSYIVGEAGNVYGTEINTELLLFSDRNIQKYPELSKRIHNMPATGELGLIEDAPYDKILVSADLPEIPSELVGQLTDGGILVCPVKGEMLRIQKKDDSYEVLQSFPGFSFVPVV</sequence>
<keyword evidence="7 12" id="KW-0808">Transferase</keyword>
<evidence type="ECO:0000256" key="1">
    <source>
        <dbReference type="ARBA" id="ARBA00004496"/>
    </source>
</evidence>
<gene>
    <name evidence="12" type="ORF">COV34_02050</name>
</gene>
<dbReference type="GO" id="GO:0004719">
    <property type="term" value="F:protein-L-isoaspartate (D-aspartate) O-methyltransferase activity"/>
    <property type="evidence" value="ECO:0007669"/>
    <property type="project" value="UniProtKB-EC"/>
</dbReference>
<dbReference type="Gene3D" id="3.40.50.150">
    <property type="entry name" value="Vaccinia Virus protein VP39"/>
    <property type="match status" value="1"/>
</dbReference>
<dbReference type="PANTHER" id="PTHR11579:SF0">
    <property type="entry name" value="PROTEIN-L-ISOASPARTATE(D-ASPARTATE) O-METHYLTRANSFERASE"/>
    <property type="match status" value="1"/>
</dbReference>
<dbReference type="Proteomes" id="UP000231333">
    <property type="component" value="Unassembled WGS sequence"/>
</dbReference>
<dbReference type="InterPro" id="IPR029063">
    <property type="entry name" value="SAM-dependent_MTases_sf"/>
</dbReference>
<reference evidence="12 13" key="1">
    <citation type="submission" date="2017-09" db="EMBL/GenBank/DDBJ databases">
        <title>Depth-based differentiation of microbial function through sediment-hosted aquifers and enrichment of novel symbionts in the deep terrestrial subsurface.</title>
        <authorList>
            <person name="Probst A.J."/>
            <person name="Ladd B."/>
            <person name="Jarett J.K."/>
            <person name="Geller-Mcgrath D.E."/>
            <person name="Sieber C.M."/>
            <person name="Emerson J.B."/>
            <person name="Anantharaman K."/>
            <person name="Thomas B.C."/>
            <person name="Malmstrom R."/>
            <person name="Stieglmeier M."/>
            <person name="Klingl A."/>
            <person name="Woyke T."/>
            <person name="Ryan C.M."/>
            <person name="Banfield J.F."/>
        </authorList>
    </citation>
    <scope>NUCLEOTIDE SEQUENCE [LARGE SCALE GENOMIC DNA]</scope>
    <source>
        <strain evidence="12">CG10_big_fil_rev_8_21_14_0_10_42_12</strain>
    </source>
</reference>
<evidence type="ECO:0000256" key="10">
    <source>
        <dbReference type="ARBA" id="ARBA00031323"/>
    </source>
</evidence>
<evidence type="ECO:0000256" key="4">
    <source>
        <dbReference type="ARBA" id="ARBA00013346"/>
    </source>
</evidence>
<dbReference type="GO" id="GO:0005737">
    <property type="term" value="C:cytoplasm"/>
    <property type="evidence" value="ECO:0007669"/>
    <property type="project" value="UniProtKB-SubCell"/>
</dbReference>
<organism evidence="12 13">
    <name type="scientific">Candidatus Zambryskibacteria bacterium CG10_big_fil_rev_8_21_14_0_10_42_12</name>
    <dbReference type="NCBI Taxonomy" id="1975115"/>
    <lineage>
        <taxon>Bacteria</taxon>
        <taxon>Candidatus Zambryskiibacteriota</taxon>
    </lineage>
</organism>
<keyword evidence="5" id="KW-0963">Cytoplasm</keyword>
<dbReference type="InterPro" id="IPR000682">
    <property type="entry name" value="PCMT"/>
</dbReference>
<dbReference type="PANTHER" id="PTHR11579">
    <property type="entry name" value="PROTEIN-L-ISOASPARTATE O-METHYLTRANSFERASE"/>
    <property type="match status" value="1"/>
</dbReference>
<evidence type="ECO:0000256" key="11">
    <source>
        <dbReference type="ARBA" id="ARBA00031350"/>
    </source>
</evidence>
<keyword evidence="8" id="KW-0949">S-adenosyl-L-methionine</keyword>
<evidence type="ECO:0000256" key="2">
    <source>
        <dbReference type="ARBA" id="ARBA00005369"/>
    </source>
</evidence>
<evidence type="ECO:0000313" key="12">
    <source>
        <dbReference type="EMBL" id="PIR38368.1"/>
    </source>
</evidence>
<comment type="caution">
    <text evidence="12">The sequence shown here is derived from an EMBL/GenBank/DDBJ whole genome shotgun (WGS) entry which is preliminary data.</text>
</comment>
<keyword evidence="6 12" id="KW-0489">Methyltransferase</keyword>
<comment type="subcellular location">
    <subcellularLocation>
        <location evidence="1">Cytoplasm</location>
    </subcellularLocation>
</comment>